<dbReference type="OrthoDB" id="4757095at2759"/>
<organism evidence="2 3">
    <name type="scientific">Sporormia fimetaria CBS 119925</name>
    <dbReference type="NCBI Taxonomy" id="1340428"/>
    <lineage>
        <taxon>Eukaryota</taxon>
        <taxon>Fungi</taxon>
        <taxon>Dikarya</taxon>
        <taxon>Ascomycota</taxon>
        <taxon>Pezizomycotina</taxon>
        <taxon>Dothideomycetes</taxon>
        <taxon>Pleosporomycetidae</taxon>
        <taxon>Pleosporales</taxon>
        <taxon>Sporormiaceae</taxon>
        <taxon>Sporormia</taxon>
    </lineage>
</organism>
<protein>
    <recommendedName>
        <fullName evidence="1">DUF7730 domain-containing protein</fullName>
    </recommendedName>
</protein>
<feature type="domain" description="DUF7730" evidence="1">
    <location>
        <begin position="36"/>
        <end position="232"/>
    </location>
</feature>
<accession>A0A6A6VMR6</accession>
<gene>
    <name evidence="2" type="ORF">M011DRAFT_114279</name>
</gene>
<sequence length="265" mass="31392">MWKILDRIERALERPPRYSPNWPLLDGEASRPRINPQLDCVLFNLTPELRIMIYQAVLTDPSQFLHIVLNKYSSYPDERPRKLRKARSVAHYWCEDLESPFPTWQHSCYGESIHLTATANGFVYRPVTETEDRLLALLLSCRRVYSEALHILYRDNIFHFRGSYSLLTFRHTLSDVQWAALRHVHISAHFRESCRLPPLTTEWLPEFLPNWQECCQHLTLPNLRSLRLDLVTEAPRADDNYRIEPLRAEVLSRSRNWMPACSRLR</sequence>
<dbReference type="Proteomes" id="UP000799440">
    <property type="component" value="Unassembled WGS sequence"/>
</dbReference>
<dbReference type="AlphaFoldDB" id="A0A6A6VMR6"/>
<evidence type="ECO:0000259" key="1">
    <source>
        <dbReference type="Pfam" id="PF24864"/>
    </source>
</evidence>
<keyword evidence="3" id="KW-1185">Reference proteome</keyword>
<evidence type="ECO:0000313" key="3">
    <source>
        <dbReference type="Proteomes" id="UP000799440"/>
    </source>
</evidence>
<name>A0A6A6VMR6_9PLEO</name>
<reference evidence="2" key="1">
    <citation type="journal article" date="2020" name="Stud. Mycol.">
        <title>101 Dothideomycetes genomes: a test case for predicting lifestyles and emergence of pathogens.</title>
        <authorList>
            <person name="Haridas S."/>
            <person name="Albert R."/>
            <person name="Binder M."/>
            <person name="Bloem J."/>
            <person name="Labutti K."/>
            <person name="Salamov A."/>
            <person name="Andreopoulos B."/>
            <person name="Baker S."/>
            <person name="Barry K."/>
            <person name="Bills G."/>
            <person name="Bluhm B."/>
            <person name="Cannon C."/>
            <person name="Castanera R."/>
            <person name="Culley D."/>
            <person name="Daum C."/>
            <person name="Ezra D."/>
            <person name="Gonzalez J."/>
            <person name="Henrissat B."/>
            <person name="Kuo A."/>
            <person name="Liang C."/>
            <person name="Lipzen A."/>
            <person name="Lutzoni F."/>
            <person name="Magnuson J."/>
            <person name="Mondo S."/>
            <person name="Nolan M."/>
            <person name="Ohm R."/>
            <person name="Pangilinan J."/>
            <person name="Park H.-J."/>
            <person name="Ramirez L."/>
            <person name="Alfaro M."/>
            <person name="Sun H."/>
            <person name="Tritt A."/>
            <person name="Yoshinaga Y."/>
            <person name="Zwiers L.-H."/>
            <person name="Turgeon B."/>
            <person name="Goodwin S."/>
            <person name="Spatafora J."/>
            <person name="Crous P."/>
            <person name="Grigoriev I."/>
        </authorList>
    </citation>
    <scope>NUCLEOTIDE SEQUENCE</scope>
    <source>
        <strain evidence="2">CBS 119925</strain>
    </source>
</reference>
<dbReference type="PANTHER" id="PTHR38790:SF4">
    <property type="entry name" value="2EXR DOMAIN-CONTAINING PROTEIN"/>
    <property type="match status" value="1"/>
</dbReference>
<dbReference type="Pfam" id="PF24864">
    <property type="entry name" value="DUF7730"/>
    <property type="match status" value="1"/>
</dbReference>
<dbReference type="PANTHER" id="PTHR38790">
    <property type="entry name" value="2EXR DOMAIN-CONTAINING PROTEIN-RELATED"/>
    <property type="match status" value="1"/>
</dbReference>
<dbReference type="EMBL" id="MU006562">
    <property type="protein sequence ID" value="KAF2751433.1"/>
    <property type="molecule type" value="Genomic_DNA"/>
</dbReference>
<evidence type="ECO:0000313" key="2">
    <source>
        <dbReference type="EMBL" id="KAF2751433.1"/>
    </source>
</evidence>
<dbReference type="InterPro" id="IPR056632">
    <property type="entry name" value="DUF7730"/>
</dbReference>
<proteinExistence type="predicted"/>